<organism evidence="14 15">
    <name type="scientific">Bosea caraganae</name>
    <dbReference type="NCBI Taxonomy" id="2763117"/>
    <lineage>
        <taxon>Bacteria</taxon>
        <taxon>Pseudomonadati</taxon>
        <taxon>Pseudomonadota</taxon>
        <taxon>Alphaproteobacteria</taxon>
        <taxon>Hyphomicrobiales</taxon>
        <taxon>Boseaceae</taxon>
        <taxon>Bosea</taxon>
    </lineage>
</organism>
<evidence type="ECO:0000256" key="4">
    <source>
        <dbReference type="ARBA" id="ARBA00012281"/>
    </source>
</evidence>
<evidence type="ECO:0000256" key="12">
    <source>
        <dbReference type="SAM" id="MobiDB-lite"/>
    </source>
</evidence>
<dbReference type="SUPFAM" id="SSF51230">
    <property type="entry name" value="Single hybrid motif"/>
    <property type="match status" value="1"/>
</dbReference>
<dbReference type="RefSeq" id="WP_114832047.1">
    <property type="nucleotide sequence ID" value="NZ_QQTO01000020.1"/>
</dbReference>
<dbReference type="PROSITE" id="PS00189">
    <property type="entry name" value="LIPOYL"/>
    <property type="match status" value="1"/>
</dbReference>
<proteinExistence type="predicted"/>
<keyword evidence="7 11" id="KW-0560">Oxidoreductase</keyword>
<dbReference type="OrthoDB" id="9780894at2"/>
<evidence type="ECO:0000256" key="5">
    <source>
        <dbReference type="ARBA" id="ARBA00016138"/>
    </source>
</evidence>
<dbReference type="SUPFAM" id="SSF52922">
    <property type="entry name" value="TK C-terminal domain-like"/>
    <property type="match status" value="1"/>
</dbReference>
<feature type="compositionally biased region" description="Low complexity" evidence="12">
    <location>
        <begin position="88"/>
        <end position="101"/>
    </location>
</feature>
<evidence type="ECO:0000256" key="9">
    <source>
        <dbReference type="ARBA" id="ARBA00023317"/>
    </source>
</evidence>
<name>A0A370KZI5_9HYPH</name>
<accession>A0A370KZI5</accession>
<dbReference type="InterPro" id="IPR033248">
    <property type="entry name" value="Transketolase_C"/>
</dbReference>
<dbReference type="FunFam" id="2.40.50.100:FF:000010">
    <property type="entry name" value="Acetyltransferase component of pyruvate dehydrogenase complex"/>
    <property type="match status" value="1"/>
</dbReference>
<protein>
    <recommendedName>
        <fullName evidence="5 11">Pyruvate dehydrogenase E1 component subunit beta</fullName>
        <ecNumber evidence="4 11">1.2.4.1</ecNumber>
    </recommendedName>
</protein>
<dbReference type="Pfam" id="PF02780">
    <property type="entry name" value="Transketolase_C"/>
    <property type="match status" value="1"/>
</dbReference>
<comment type="caution">
    <text evidence="14">The sequence shown here is derived from an EMBL/GenBank/DDBJ whole genome shotgun (WGS) entry which is preliminary data.</text>
</comment>
<dbReference type="Gene3D" id="3.40.50.920">
    <property type="match status" value="1"/>
</dbReference>
<dbReference type="Gene3D" id="3.40.50.970">
    <property type="match status" value="1"/>
</dbReference>
<dbReference type="InterPro" id="IPR027110">
    <property type="entry name" value="PDHB_mito-type"/>
</dbReference>
<dbReference type="PANTHER" id="PTHR11624">
    <property type="entry name" value="DEHYDROGENASE RELATED"/>
    <property type="match status" value="1"/>
</dbReference>
<sequence length="470" mass="49648">MPIDILMPALSPTMEEGKLAKWLKKEGDAIKSGDIIAEIETDKATMEVEAVDEGILAKILIADGTENVAVNTPIAVIATDGEDVKAAANGAAAPKPAPAAEKPAEPEAKAETPVADAPAVSAPATVPAQAKSYDASSEFPAGAEIVHMTIRDALRDAMAEEMRRDGDVFVMGEEVAEYQGAYKVTQGLLQEFGPKRVIDTPITEHGFAGIGVGAALTGLKPIVEFMTFNFAMQAIDQIINSAAKTLYMSGGQMGCSIVFRGPNGAAARVAAQHSHDYTAWYSNVPGLKVVIPYSASDAKGLLKSAIRDPNPIIFLENEILYGRSFDVPKGDDFLIPIGKAKVVRPGTDVTIVSFGIGMTYALGAAEALAKEGIEAEVIDLRTIRPMDIETVIASVQKTNRCVAVEEGFPQSGVTAEIGMRIMEAAFDYLDAPVARVTGKDVPMPYAANLEKLALPNIGEVIAAVKAVCYR</sequence>
<feature type="domain" description="Lipoyl-binding" evidence="13">
    <location>
        <begin position="2"/>
        <end position="78"/>
    </location>
</feature>
<evidence type="ECO:0000256" key="11">
    <source>
        <dbReference type="RuleBase" id="RU364074"/>
    </source>
</evidence>
<dbReference type="PROSITE" id="PS50968">
    <property type="entry name" value="BIOTINYL_LIPOYL"/>
    <property type="match status" value="1"/>
</dbReference>
<dbReference type="Gene3D" id="2.40.50.100">
    <property type="match status" value="1"/>
</dbReference>
<evidence type="ECO:0000313" key="15">
    <source>
        <dbReference type="Proteomes" id="UP000255207"/>
    </source>
</evidence>
<evidence type="ECO:0000259" key="13">
    <source>
        <dbReference type="PROSITE" id="PS50968"/>
    </source>
</evidence>
<dbReference type="InterPro" id="IPR000089">
    <property type="entry name" value="Biotin_lipoyl"/>
</dbReference>
<evidence type="ECO:0000256" key="2">
    <source>
        <dbReference type="ARBA" id="ARBA00001964"/>
    </source>
</evidence>
<dbReference type="NCBIfam" id="NF008854">
    <property type="entry name" value="PRK11892.1"/>
    <property type="match status" value="1"/>
</dbReference>
<comment type="subunit">
    <text evidence="3">Heterodimer of an alpha and a beta chain.</text>
</comment>
<keyword evidence="9 11" id="KW-0670">Pyruvate</keyword>
<dbReference type="CDD" id="cd06849">
    <property type="entry name" value="lipoyl_domain"/>
    <property type="match status" value="1"/>
</dbReference>
<evidence type="ECO:0000256" key="7">
    <source>
        <dbReference type="ARBA" id="ARBA00023002"/>
    </source>
</evidence>
<dbReference type="EC" id="1.2.4.1" evidence="4 11"/>
<dbReference type="AlphaFoldDB" id="A0A370KZI5"/>
<dbReference type="InterPro" id="IPR005475">
    <property type="entry name" value="Transketolase-like_Pyr-bd"/>
</dbReference>
<comment type="function">
    <text evidence="10">The pyruvate dehydrogenase complex catalyzes the overall conversion of pyruvate to acetyl-CoA and CO(2). It contains multiple copies of three enzymatic components: pyruvate dehydrogenase (E1), dihydrolipoamide acetyltransferase (E2) and lipoamide dehydrogenase (E3).</text>
</comment>
<dbReference type="EMBL" id="QQTP01000019">
    <property type="protein sequence ID" value="RDJ20408.1"/>
    <property type="molecule type" value="Genomic_DNA"/>
</dbReference>
<dbReference type="NCBIfam" id="NF006667">
    <property type="entry name" value="PRK09212.1"/>
    <property type="match status" value="1"/>
</dbReference>
<evidence type="ECO:0000256" key="3">
    <source>
        <dbReference type="ARBA" id="ARBA00011870"/>
    </source>
</evidence>
<comment type="catalytic activity">
    <reaction evidence="11">
        <text>N(6)-[(R)-lipoyl]-L-lysyl-[protein] + pyruvate + H(+) = N(6)-[(R)-S(8)-acetyldihydrolipoyl]-L-lysyl-[protein] + CO2</text>
        <dbReference type="Rhea" id="RHEA:19189"/>
        <dbReference type="Rhea" id="RHEA-COMP:10474"/>
        <dbReference type="Rhea" id="RHEA-COMP:10478"/>
        <dbReference type="ChEBI" id="CHEBI:15361"/>
        <dbReference type="ChEBI" id="CHEBI:15378"/>
        <dbReference type="ChEBI" id="CHEBI:16526"/>
        <dbReference type="ChEBI" id="CHEBI:83099"/>
        <dbReference type="ChEBI" id="CHEBI:83111"/>
        <dbReference type="EC" id="1.2.4.1"/>
    </reaction>
</comment>
<dbReference type="InterPro" id="IPR009014">
    <property type="entry name" value="Transketo_C/PFOR_II"/>
</dbReference>
<feature type="region of interest" description="Disordered" evidence="12">
    <location>
        <begin position="88"/>
        <end position="120"/>
    </location>
</feature>
<dbReference type="Pfam" id="PF00364">
    <property type="entry name" value="Biotin_lipoyl"/>
    <property type="match status" value="1"/>
</dbReference>
<reference evidence="15" key="1">
    <citation type="submission" date="2018-07" db="EMBL/GenBank/DDBJ databases">
        <authorList>
            <person name="Safronova V.I."/>
            <person name="Chirak E.R."/>
            <person name="Sazanova A.L."/>
        </authorList>
    </citation>
    <scope>NUCLEOTIDE SEQUENCE [LARGE SCALE GENOMIC DNA]</scope>
    <source>
        <strain evidence="15">RCAM04685</strain>
    </source>
</reference>
<evidence type="ECO:0000313" key="14">
    <source>
        <dbReference type="EMBL" id="RDJ20408.1"/>
    </source>
</evidence>
<evidence type="ECO:0000256" key="10">
    <source>
        <dbReference type="ARBA" id="ARBA00025211"/>
    </source>
</evidence>
<dbReference type="FunFam" id="3.40.50.970:FF:000001">
    <property type="entry name" value="Pyruvate dehydrogenase E1 beta subunit"/>
    <property type="match status" value="1"/>
</dbReference>
<dbReference type="CDD" id="cd07036">
    <property type="entry name" value="TPP_PYR_E1-PDHc-beta_like"/>
    <property type="match status" value="1"/>
</dbReference>
<keyword evidence="8 11" id="KW-0786">Thiamine pyrophosphate</keyword>
<dbReference type="FunFam" id="3.40.50.920:FF:000001">
    <property type="entry name" value="Pyruvate dehydrogenase E1 beta subunit"/>
    <property type="match status" value="1"/>
</dbReference>
<dbReference type="SUPFAM" id="SSF52518">
    <property type="entry name" value="Thiamin diphosphate-binding fold (THDP-binding)"/>
    <property type="match status" value="1"/>
</dbReference>
<dbReference type="InterPro" id="IPR003016">
    <property type="entry name" value="2-oxoA_DH_lipoyl-BS"/>
</dbReference>
<keyword evidence="15" id="KW-1185">Reference proteome</keyword>
<evidence type="ECO:0000256" key="1">
    <source>
        <dbReference type="ARBA" id="ARBA00001938"/>
    </source>
</evidence>
<dbReference type="InterPro" id="IPR011053">
    <property type="entry name" value="Single_hybrid_motif"/>
</dbReference>
<evidence type="ECO:0000256" key="6">
    <source>
        <dbReference type="ARBA" id="ARBA00022823"/>
    </source>
</evidence>
<feature type="compositionally biased region" description="Low complexity" evidence="12">
    <location>
        <begin position="111"/>
        <end position="120"/>
    </location>
</feature>
<dbReference type="InterPro" id="IPR029061">
    <property type="entry name" value="THDP-binding"/>
</dbReference>
<dbReference type="Pfam" id="PF02779">
    <property type="entry name" value="Transket_pyr"/>
    <property type="match status" value="1"/>
</dbReference>
<keyword evidence="6" id="KW-0450">Lipoyl</keyword>
<evidence type="ECO:0000256" key="8">
    <source>
        <dbReference type="ARBA" id="ARBA00023052"/>
    </source>
</evidence>
<gene>
    <name evidence="14" type="ORF">DWE98_25070</name>
</gene>
<comment type="cofactor">
    <cofactor evidence="2 11">
        <name>thiamine diphosphate</name>
        <dbReference type="ChEBI" id="CHEBI:58937"/>
    </cofactor>
</comment>
<comment type="cofactor">
    <cofactor evidence="1">
        <name>(R)-lipoate</name>
        <dbReference type="ChEBI" id="CHEBI:83088"/>
    </cofactor>
</comment>
<dbReference type="SMART" id="SM00861">
    <property type="entry name" value="Transket_pyr"/>
    <property type="match status" value="1"/>
</dbReference>
<comment type="function">
    <text evidence="11">The pyruvate dehydrogenase complex catalyzes the overall conversion of pyruvate to acetyl-CoA and CO2.</text>
</comment>
<dbReference type="GO" id="GO:0004739">
    <property type="term" value="F:pyruvate dehydrogenase (acetyl-transferring) activity"/>
    <property type="evidence" value="ECO:0007669"/>
    <property type="project" value="UniProtKB-UniRule"/>
</dbReference>
<dbReference type="PANTHER" id="PTHR11624:SF96">
    <property type="entry name" value="PYRUVATE DEHYDROGENASE E1 COMPONENT SUBUNIT BETA, MITOCHONDRIAL"/>
    <property type="match status" value="1"/>
</dbReference>
<dbReference type="GO" id="GO:0006086">
    <property type="term" value="P:pyruvate decarboxylation to acetyl-CoA"/>
    <property type="evidence" value="ECO:0007669"/>
    <property type="project" value="InterPro"/>
</dbReference>
<dbReference type="Proteomes" id="UP000255207">
    <property type="component" value="Unassembled WGS sequence"/>
</dbReference>